<dbReference type="InterPro" id="IPR004150">
    <property type="entry name" value="NAD_DNA_ligase_OB"/>
</dbReference>
<dbReference type="EMBL" id="NBIV01000048">
    <property type="protein sequence ID" value="PXF45948.1"/>
    <property type="molecule type" value="Genomic_DNA"/>
</dbReference>
<evidence type="ECO:0000256" key="1">
    <source>
        <dbReference type="ARBA" id="ARBA00022763"/>
    </source>
</evidence>
<evidence type="ECO:0000313" key="4">
    <source>
        <dbReference type="EMBL" id="PXF45948.1"/>
    </source>
</evidence>
<dbReference type="GO" id="GO:0003911">
    <property type="term" value="F:DNA ligase (NAD+) activity"/>
    <property type="evidence" value="ECO:0007669"/>
    <property type="project" value="InterPro"/>
</dbReference>
<keyword evidence="2" id="KW-0234">DNA repair</keyword>
<dbReference type="SUPFAM" id="SSF47781">
    <property type="entry name" value="RuvA domain 2-like"/>
    <property type="match status" value="1"/>
</dbReference>
<dbReference type="AlphaFoldDB" id="A0A2V3IUX8"/>
<sequence length="352" mass="39046">MLSRATLHNFDEVKRLGIAMGDFVRVERGGDVIPKVLNVEKKGEKAERSEITPPANFPSCGSELKHGRAPRTGAHLIGCTNNVNCFSQTLGRLIHFCGRDAMDTRGLGKKTAEKLTESGVVIVPVDLFRLTLDDILNWEGFAEKRASQLYENLQEAASTRSLGRVLFGVGLPGVRRTGAWALAAKLQSLQTVFEIATNENGLENLMGITNFAERTAQGLLEFLKKDRTLREMKAPAELVTPSTIVDEADVGELRAIAVAGVAERNFVFTGEFVKLSQPEVIKWIRRSRGFIKSSVTRKTDYIDYGLDPGHKLFKVQRNKGQTVPEEEFLSLFKVSPEEKKKLVVEVNKDSDD</sequence>
<organism evidence="4 5">
    <name type="scientific">Gracilariopsis chorda</name>
    <dbReference type="NCBI Taxonomy" id="448386"/>
    <lineage>
        <taxon>Eukaryota</taxon>
        <taxon>Rhodophyta</taxon>
        <taxon>Florideophyceae</taxon>
        <taxon>Rhodymeniophycidae</taxon>
        <taxon>Gracilariales</taxon>
        <taxon>Gracilariaceae</taxon>
        <taxon>Gracilariopsis</taxon>
    </lineage>
</organism>
<proteinExistence type="predicted"/>
<dbReference type="InterPro" id="IPR012340">
    <property type="entry name" value="NA-bd_OB-fold"/>
</dbReference>
<dbReference type="InterPro" id="IPR010994">
    <property type="entry name" value="RuvA_2-like"/>
</dbReference>
<dbReference type="Gene3D" id="3.40.50.10190">
    <property type="entry name" value="BRCT domain"/>
    <property type="match status" value="1"/>
</dbReference>
<dbReference type="Gene3D" id="1.10.150.20">
    <property type="entry name" value="5' to 3' exonuclease, C-terminal subdomain"/>
    <property type="match status" value="2"/>
</dbReference>
<feature type="domain" description="Helix-hairpin-helix DNA-binding motif class 1" evidence="3">
    <location>
        <begin position="203"/>
        <end position="222"/>
    </location>
</feature>
<dbReference type="Gene3D" id="2.40.50.140">
    <property type="entry name" value="Nucleic acid-binding proteins"/>
    <property type="match status" value="1"/>
</dbReference>
<reference evidence="4 5" key="1">
    <citation type="journal article" date="2018" name="Mol. Biol. Evol.">
        <title>Analysis of the draft genome of the red seaweed Gracilariopsis chorda provides insights into genome size evolution in Rhodophyta.</title>
        <authorList>
            <person name="Lee J."/>
            <person name="Yang E.C."/>
            <person name="Graf L."/>
            <person name="Yang J.H."/>
            <person name="Qiu H."/>
            <person name="Zel Zion U."/>
            <person name="Chan C.X."/>
            <person name="Stephens T.G."/>
            <person name="Weber A.P.M."/>
            <person name="Boo G.H."/>
            <person name="Boo S.M."/>
            <person name="Kim K.M."/>
            <person name="Shin Y."/>
            <person name="Jung M."/>
            <person name="Lee S.J."/>
            <person name="Yim H.S."/>
            <person name="Lee J.H."/>
            <person name="Bhattacharya D."/>
            <person name="Yoon H.S."/>
        </authorList>
    </citation>
    <scope>NUCLEOTIDE SEQUENCE [LARGE SCALE GENOMIC DNA]</scope>
    <source>
        <strain evidence="4 5">SKKU-2015</strain>
        <tissue evidence="4">Whole body</tissue>
    </source>
</reference>
<gene>
    <name evidence="4" type="ORF">BWQ96_04261</name>
</gene>
<dbReference type="GO" id="GO:0006281">
    <property type="term" value="P:DNA repair"/>
    <property type="evidence" value="ECO:0007669"/>
    <property type="project" value="UniProtKB-KW"/>
</dbReference>
<dbReference type="Proteomes" id="UP000247409">
    <property type="component" value="Unassembled WGS sequence"/>
</dbReference>
<dbReference type="STRING" id="448386.A0A2V3IUX8"/>
<dbReference type="SMART" id="SM00278">
    <property type="entry name" value="HhH1"/>
    <property type="match status" value="3"/>
</dbReference>
<dbReference type="OrthoDB" id="3754at2759"/>
<dbReference type="GO" id="GO:0006260">
    <property type="term" value="P:DNA replication"/>
    <property type="evidence" value="ECO:0007669"/>
    <property type="project" value="InterPro"/>
</dbReference>
<dbReference type="Pfam" id="PF03120">
    <property type="entry name" value="OB_DNA_ligase"/>
    <property type="match status" value="1"/>
</dbReference>
<keyword evidence="5" id="KW-1185">Reference proteome</keyword>
<protein>
    <submittedName>
        <fullName evidence="4">DNA ligase</fullName>
    </submittedName>
</protein>
<dbReference type="InterPro" id="IPR003583">
    <property type="entry name" value="Hlx-hairpin-Hlx_DNA-bd_motif"/>
</dbReference>
<feature type="domain" description="Helix-hairpin-helix DNA-binding motif class 1" evidence="3">
    <location>
        <begin position="133"/>
        <end position="152"/>
    </location>
</feature>
<comment type="caution">
    <text evidence="4">The sequence shown here is derived from an EMBL/GenBank/DDBJ whole genome shotgun (WGS) entry which is preliminary data.</text>
</comment>
<accession>A0A2V3IUX8</accession>
<dbReference type="InterPro" id="IPR036420">
    <property type="entry name" value="BRCT_dom_sf"/>
</dbReference>
<evidence type="ECO:0000259" key="3">
    <source>
        <dbReference type="SMART" id="SM00278"/>
    </source>
</evidence>
<keyword evidence="1" id="KW-0227">DNA damage</keyword>
<dbReference type="SUPFAM" id="SSF50249">
    <property type="entry name" value="Nucleic acid-binding proteins"/>
    <property type="match status" value="1"/>
</dbReference>
<name>A0A2V3IUX8_9FLOR</name>
<dbReference type="GO" id="GO:0003677">
    <property type="term" value="F:DNA binding"/>
    <property type="evidence" value="ECO:0007669"/>
    <property type="project" value="InterPro"/>
</dbReference>
<evidence type="ECO:0000256" key="2">
    <source>
        <dbReference type="ARBA" id="ARBA00023204"/>
    </source>
</evidence>
<evidence type="ECO:0000313" key="5">
    <source>
        <dbReference type="Proteomes" id="UP000247409"/>
    </source>
</evidence>
<feature type="domain" description="Helix-hairpin-helix DNA-binding motif class 1" evidence="3">
    <location>
        <begin position="99"/>
        <end position="118"/>
    </location>
</feature>
<keyword evidence="4" id="KW-0436">Ligase</keyword>